<feature type="transmembrane region" description="Helical" evidence="9">
    <location>
        <begin position="233"/>
        <end position="266"/>
    </location>
</feature>
<evidence type="ECO:0000256" key="4">
    <source>
        <dbReference type="ARBA" id="ARBA00022475"/>
    </source>
</evidence>
<keyword evidence="5 9" id="KW-0812">Transmembrane</keyword>
<feature type="transmembrane region" description="Helical" evidence="9">
    <location>
        <begin position="408"/>
        <end position="429"/>
    </location>
</feature>
<keyword evidence="12" id="KW-1185">Reference proteome</keyword>
<evidence type="ECO:0000256" key="2">
    <source>
        <dbReference type="ARBA" id="ARBA00022448"/>
    </source>
</evidence>
<keyword evidence="2" id="KW-0813">Transport</keyword>
<dbReference type="InterPro" id="IPR018461">
    <property type="entry name" value="Na/H_Antiport_NhaC-like_C"/>
</dbReference>
<reference evidence="12" key="2">
    <citation type="journal article" date="2011" name="Stand. Genomic Sci.">
        <title>Complete genome sequence of Weeksella virosa type strain (9751T).</title>
        <authorList>
            <person name="Lang E."/>
            <person name="Teshima H."/>
            <person name="Lucas S."/>
            <person name="Lapidus A."/>
            <person name="Hammon N."/>
            <person name="Deshpande S."/>
            <person name="Nolan M."/>
            <person name="Cheng J."/>
            <person name="Pitluck S."/>
            <person name="Liolios K."/>
            <person name="Pagani I."/>
            <person name="Mikhailova N."/>
            <person name="Ivanova N."/>
            <person name="Mavromatis K."/>
            <person name="Pati A."/>
            <person name="Tapia R."/>
            <person name="Han C."/>
            <person name="Goodwin L."/>
            <person name="Chen A."/>
            <person name="Palaniappan K."/>
            <person name="Land M."/>
            <person name="Hauser L."/>
            <person name="Chang Y."/>
            <person name="Jeffries C."/>
            <person name="Brambilla E."/>
            <person name="Kopitz M."/>
            <person name="Rohde M."/>
            <person name="Goker M."/>
            <person name="Tindall B."/>
            <person name="Detter J."/>
            <person name="Woyke T."/>
            <person name="Bristow J."/>
            <person name="Eisen J."/>
            <person name="Markowitz V."/>
            <person name="Hugenholtz P."/>
            <person name="Klenk H."/>
            <person name="Kyrpides N."/>
        </authorList>
    </citation>
    <scope>NUCLEOTIDE SEQUENCE [LARGE SCALE GENOMIC DNA]</scope>
    <source>
        <strain evidence="12">ATCC 43766 / DSM 16922 / JCM 21250 / NBRC 16016 / NCTC 11634 / CL345/78</strain>
    </source>
</reference>
<comment type="similarity">
    <text evidence="8">Belongs to the NhaC Na(+)/H(+) (TC 2.A.35) antiporter family.</text>
</comment>
<evidence type="ECO:0000256" key="9">
    <source>
        <dbReference type="SAM" id="Phobius"/>
    </source>
</evidence>
<dbReference type="PANTHER" id="PTHR33451:SF5">
    <property type="entry name" value="NA+_H+ ANTIPORTER"/>
    <property type="match status" value="1"/>
</dbReference>
<evidence type="ECO:0000256" key="7">
    <source>
        <dbReference type="ARBA" id="ARBA00023136"/>
    </source>
</evidence>
<dbReference type="eggNOG" id="COG1757">
    <property type="taxonomic scope" value="Bacteria"/>
</dbReference>
<reference evidence="11 12" key="1">
    <citation type="journal article" date="2011" name="Stand. Genomic Sci.">
        <title>Complete genome sequence of Weeksella virosa type strain (9751).</title>
        <authorList>
            <person name="Lang E."/>
            <person name="Teshima H."/>
            <person name="Lucas S."/>
            <person name="Lapidus A."/>
            <person name="Hammon N."/>
            <person name="Deshpande S."/>
            <person name="Nolan M."/>
            <person name="Cheng J.F."/>
            <person name="Pitluck S."/>
            <person name="Liolios K."/>
            <person name="Pagani I."/>
            <person name="Mikhailova N."/>
            <person name="Ivanova N."/>
            <person name="Mavromatis K."/>
            <person name="Pati A."/>
            <person name="Tapia R."/>
            <person name="Han C."/>
            <person name="Goodwin L."/>
            <person name="Chen A."/>
            <person name="Palaniappan K."/>
            <person name="Land M."/>
            <person name="Hauser L."/>
            <person name="Chang Y.J."/>
            <person name="Jeffries C.D."/>
            <person name="Brambilla E.M."/>
            <person name="Kopitz M."/>
            <person name="Rohde M."/>
            <person name="Goker M."/>
            <person name="Tindall B.J."/>
            <person name="Detter J.C."/>
            <person name="Woyke T."/>
            <person name="Bristow J."/>
            <person name="Eisen J.A."/>
            <person name="Markowitz V."/>
            <person name="Hugenholtz P."/>
            <person name="Klenk H.P."/>
            <person name="Kyrpides N.C."/>
        </authorList>
    </citation>
    <scope>NUCLEOTIDE SEQUENCE [LARGE SCALE GENOMIC DNA]</scope>
    <source>
        <strain evidence="12">ATCC 43766 / DSM 16922 / JCM 21250 / NBRC 16016 / NCTC 11634 / CL345/78</strain>
    </source>
</reference>
<dbReference type="InterPro" id="IPR052180">
    <property type="entry name" value="NhaC_Na-H+_Antiporter"/>
</dbReference>
<dbReference type="AlphaFoldDB" id="F0NZ61"/>
<evidence type="ECO:0000256" key="5">
    <source>
        <dbReference type="ARBA" id="ARBA00022692"/>
    </source>
</evidence>
<dbReference type="Pfam" id="PF03553">
    <property type="entry name" value="Na_H_antiporter"/>
    <property type="match status" value="2"/>
</dbReference>
<comment type="subcellular location">
    <subcellularLocation>
        <location evidence="1">Cell membrane</location>
        <topology evidence="1">Multi-pass membrane protein</topology>
    </subcellularLocation>
</comment>
<accession>F0NZ61</accession>
<organism evidence="11 12">
    <name type="scientific">Weeksella virosa (strain ATCC 43766 / DSM 16922 / JCM 21250 / CCUG 30538 / CDC 9751 / IAM 14551 / NBRC 16016 / NCTC 11634 / CL345/78)</name>
    <dbReference type="NCBI Taxonomy" id="865938"/>
    <lineage>
        <taxon>Bacteria</taxon>
        <taxon>Pseudomonadati</taxon>
        <taxon>Bacteroidota</taxon>
        <taxon>Flavobacteriia</taxon>
        <taxon>Flavobacteriales</taxon>
        <taxon>Weeksellaceae</taxon>
        <taxon>Weeksella</taxon>
    </lineage>
</organism>
<feature type="transmembrane region" description="Helical" evidence="9">
    <location>
        <begin position="7"/>
        <end position="28"/>
    </location>
</feature>
<dbReference type="OrthoDB" id="9790605at2"/>
<keyword evidence="6 9" id="KW-1133">Transmembrane helix</keyword>
<proteinExistence type="inferred from homology"/>
<feature type="domain" description="Na+/H+ antiporter NhaC-like C-terminal" evidence="10">
    <location>
        <begin position="237"/>
        <end position="427"/>
    </location>
</feature>
<gene>
    <name evidence="11" type="ordered locus">Weevi_1578</name>
</gene>
<evidence type="ECO:0000256" key="1">
    <source>
        <dbReference type="ARBA" id="ARBA00004651"/>
    </source>
</evidence>
<feature type="transmembrane region" description="Helical" evidence="9">
    <location>
        <begin position="34"/>
        <end position="51"/>
    </location>
</feature>
<feature type="transmembrane region" description="Helical" evidence="9">
    <location>
        <begin position="192"/>
        <end position="212"/>
    </location>
</feature>
<dbReference type="RefSeq" id="WP_013598667.1">
    <property type="nucleotide sequence ID" value="NC_015144.1"/>
</dbReference>
<evidence type="ECO:0000313" key="12">
    <source>
        <dbReference type="Proteomes" id="UP000008641"/>
    </source>
</evidence>
<feature type="transmembrane region" description="Helical" evidence="9">
    <location>
        <begin position="286"/>
        <end position="306"/>
    </location>
</feature>
<evidence type="ECO:0000256" key="6">
    <source>
        <dbReference type="ARBA" id="ARBA00022989"/>
    </source>
</evidence>
<name>F0NZ61_WEEVC</name>
<dbReference type="GO" id="GO:0015297">
    <property type="term" value="F:antiporter activity"/>
    <property type="evidence" value="ECO:0007669"/>
    <property type="project" value="UniProtKB-KW"/>
</dbReference>
<dbReference type="STRING" id="865938.Weevi_1578"/>
<evidence type="ECO:0000256" key="8">
    <source>
        <dbReference type="ARBA" id="ARBA00038435"/>
    </source>
</evidence>
<feature type="domain" description="Na+/H+ antiporter NhaC-like C-terminal" evidence="10">
    <location>
        <begin position="13"/>
        <end position="201"/>
    </location>
</feature>
<dbReference type="EMBL" id="CP002455">
    <property type="protein sequence ID" value="ADX68278.1"/>
    <property type="molecule type" value="Genomic_DNA"/>
</dbReference>
<dbReference type="PANTHER" id="PTHR33451">
    <property type="entry name" value="MALATE-2H(+)/NA(+)-LACTATE ANTIPORTER"/>
    <property type="match status" value="1"/>
</dbReference>
<evidence type="ECO:0000256" key="3">
    <source>
        <dbReference type="ARBA" id="ARBA00022449"/>
    </source>
</evidence>
<feature type="transmembrane region" description="Helical" evidence="9">
    <location>
        <begin position="115"/>
        <end position="139"/>
    </location>
</feature>
<keyword evidence="4" id="KW-1003">Cell membrane</keyword>
<evidence type="ECO:0000313" key="11">
    <source>
        <dbReference type="EMBL" id="ADX68278.1"/>
    </source>
</evidence>
<feature type="transmembrane region" description="Helical" evidence="9">
    <location>
        <begin position="327"/>
        <end position="350"/>
    </location>
</feature>
<dbReference type="Proteomes" id="UP000008641">
    <property type="component" value="Chromosome"/>
</dbReference>
<feature type="transmembrane region" description="Helical" evidence="9">
    <location>
        <begin position="72"/>
        <end position="95"/>
    </location>
</feature>
<keyword evidence="7 9" id="KW-0472">Membrane</keyword>
<feature type="transmembrane region" description="Helical" evidence="9">
    <location>
        <begin position="151"/>
        <end position="172"/>
    </location>
</feature>
<dbReference type="HOGENOM" id="CLU_043525_0_0_10"/>
<evidence type="ECO:0000259" key="10">
    <source>
        <dbReference type="Pfam" id="PF03553"/>
    </source>
</evidence>
<dbReference type="GO" id="GO:0005886">
    <property type="term" value="C:plasma membrane"/>
    <property type="evidence" value="ECO:0007669"/>
    <property type="project" value="UniProtKB-SubCell"/>
</dbReference>
<sequence>MVSEKRNFWALLPLIIFIIVYFSISVYLNDFYSVPALVVFVAVTLLAFLQFPEISFDRKLKAFSQEAGNETLLLMILIFLLAGAFSQLGNAIGGIQSIANFLLHFLPAKFILPGFFLLACLTSISIGTSVGTIATLAPITVEIDQQIPGSLALLIGAIIGGAMFGDNLSFISDTTVAATRTQEIDMKTKFKANIQLVLPAAICTILFFWYASSDLPPVTENTTTLDFDFLQTLPYLIVFGLAIYGLNVLWALVIGVLAFLLIGVLVYDNTFLALIESINKGFNSMFELSLMCLIIGGLVGIIRLHGGIDYLTHLFTNRLKTKRQAELSIATMTALVDATLANNTLTILIVGNLAKEISEKNQLSPKRVASILDTMSCSIQGLLPYGAQILVALTATASLGKVLSPLSIIPYLIYPILIGISTIVSILFFRPKSELINQKIQ</sequence>
<protein>
    <submittedName>
        <fullName evidence="11">Na+/H+ antiporter NhaC</fullName>
    </submittedName>
</protein>
<dbReference type="KEGG" id="wvi:Weevi_1578"/>
<keyword evidence="3" id="KW-0050">Antiport</keyword>